<accession>A0A5C4MIT4</accession>
<gene>
    <name evidence="1" type="ORF">FHG66_20365</name>
</gene>
<name>A0A5C4MIT4_9RHOB</name>
<proteinExistence type="predicted"/>
<reference evidence="1 2" key="1">
    <citation type="submission" date="2019-06" db="EMBL/GenBank/DDBJ databases">
        <title>YIM 131921 draft genome.</title>
        <authorList>
            <person name="Jiang L."/>
        </authorList>
    </citation>
    <scope>NUCLEOTIDE SEQUENCE [LARGE SCALE GENOMIC DNA]</scope>
    <source>
        <strain evidence="1 2">YIM 131921</strain>
    </source>
</reference>
<dbReference type="OrthoDB" id="7831637at2"/>
<organism evidence="1 2">
    <name type="scientific">Rubellimicrobium rubrum</name>
    <dbReference type="NCBI Taxonomy" id="2585369"/>
    <lineage>
        <taxon>Bacteria</taxon>
        <taxon>Pseudomonadati</taxon>
        <taxon>Pseudomonadota</taxon>
        <taxon>Alphaproteobacteria</taxon>
        <taxon>Rhodobacterales</taxon>
        <taxon>Roseobacteraceae</taxon>
        <taxon>Rubellimicrobium</taxon>
    </lineage>
</organism>
<comment type="caution">
    <text evidence="1">The sequence shown here is derived from an EMBL/GenBank/DDBJ whole genome shotgun (WGS) entry which is preliminary data.</text>
</comment>
<sequence length="171" mass="19323">MSENSELVTLEQMKASVGSLLFLWSDIERSLRAAFETELFAGTPSPVHRISQALGLWSERVLQAGRGRPLQTDLCQRLSGHLREALVVRNLVCHALIGYSADVPHLSQRAHLRVQLEKDVRLLTWGELQTMFRWMSRSRWLIADLTQAAMDKDAIASEKSLLGWQGFPEQG</sequence>
<keyword evidence="2" id="KW-1185">Reference proteome</keyword>
<dbReference type="EMBL" id="VDFU01000051">
    <property type="protein sequence ID" value="TNC45039.1"/>
    <property type="molecule type" value="Genomic_DNA"/>
</dbReference>
<dbReference type="RefSeq" id="WP_139078983.1">
    <property type="nucleotide sequence ID" value="NZ_VDFU01000051.1"/>
</dbReference>
<evidence type="ECO:0000313" key="1">
    <source>
        <dbReference type="EMBL" id="TNC45039.1"/>
    </source>
</evidence>
<dbReference type="Proteomes" id="UP000305887">
    <property type="component" value="Unassembled WGS sequence"/>
</dbReference>
<dbReference type="AlphaFoldDB" id="A0A5C4MIT4"/>
<protein>
    <submittedName>
        <fullName evidence="1">Uncharacterized protein</fullName>
    </submittedName>
</protein>
<evidence type="ECO:0000313" key="2">
    <source>
        <dbReference type="Proteomes" id="UP000305887"/>
    </source>
</evidence>